<dbReference type="InterPro" id="IPR051283">
    <property type="entry name" value="Sec_Metabolite_Acyltrans"/>
</dbReference>
<evidence type="ECO:0000313" key="3">
    <source>
        <dbReference type="Proteomes" id="UP000467841"/>
    </source>
</evidence>
<evidence type="ECO:0008006" key="4">
    <source>
        <dbReference type="Google" id="ProtNLM"/>
    </source>
</evidence>
<dbReference type="Gene3D" id="3.30.559.10">
    <property type="entry name" value="Chloramphenicol acetyltransferase-like domain"/>
    <property type="match status" value="2"/>
</dbReference>
<dbReference type="OrthoDB" id="1862401at2759"/>
<dbReference type="EMBL" id="CACVBM020000444">
    <property type="protein sequence ID" value="CAA7019449.1"/>
    <property type="molecule type" value="Genomic_DNA"/>
</dbReference>
<comment type="caution">
    <text evidence="2">The sequence shown here is derived from an EMBL/GenBank/DDBJ whole genome shotgun (WGS) entry which is preliminary data.</text>
</comment>
<evidence type="ECO:0000313" key="2">
    <source>
        <dbReference type="EMBL" id="CAA7019449.1"/>
    </source>
</evidence>
<dbReference type="GO" id="GO:0016740">
    <property type="term" value="F:transferase activity"/>
    <property type="evidence" value="ECO:0007669"/>
    <property type="project" value="UniProtKB-KW"/>
</dbReference>
<organism evidence="2 3">
    <name type="scientific">Microthlaspi erraticum</name>
    <dbReference type="NCBI Taxonomy" id="1685480"/>
    <lineage>
        <taxon>Eukaryota</taxon>
        <taxon>Viridiplantae</taxon>
        <taxon>Streptophyta</taxon>
        <taxon>Embryophyta</taxon>
        <taxon>Tracheophyta</taxon>
        <taxon>Spermatophyta</taxon>
        <taxon>Magnoliopsida</taxon>
        <taxon>eudicotyledons</taxon>
        <taxon>Gunneridae</taxon>
        <taxon>Pentapetalae</taxon>
        <taxon>rosids</taxon>
        <taxon>malvids</taxon>
        <taxon>Brassicales</taxon>
        <taxon>Brassicaceae</taxon>
        <taxon>Coluteocarpeae</taxon>
        <taxon>Microthlaspi</taxon>
    </lineage>
</organism>
<dbReference type="Proteomes" id="UP000467841">
    <property type="component" value="Unassembled WGS sequence"/>
</dbReference>
<name>A0A6D2I2J0_9BRAS</name>
<evidence type="ECO:0000256" key="1">
    <source>
        <dbReference type="ARBA" id="ARBA00022679"/>
    </source>
</evidence>
<dbReference type="AlphaFoldDB" id="A0A6D2I2J0"/>
<dbReference type="PANTHER" id="PTHR31896:SF31">
    <property type="entry name" value="HXXXD-TYPE ACYL-TRANSFERASE FAMILY PROTEIN"/>
    <property type="match status" value="1"/>
</dbReference>
<accession>A0A6D2I2J0</accession>
<keyword evidence="1" id="KW-0808">Transferase</keyword>
<dbReference type="PANTHER" id="PTHR31896">
    <property type="entry name" value="FAMILY REGULATORY PROTEIN, PUTATIVE (AFU_ORTHOLOGUE AFUA_3G14730)-RELATED"/>
    <property type="match status" value="1"/>
</dbReference>
<proteinExistence type="predicted"/>
<reference evidence="2" key="1">
    <citation type="submission" date="2020-01" db="EMBL/GenBank/DDBJ databases">
        <authorList>
            <person name="Mishra B."/>
        </authorList>
    </citation>
    <scope>NUCLEOTIDE SEQUENCE [LARGE SCALE GENOMIC DNA]</scope>
</reference>
<sequence length="447" mass="49912">MAEVTVISSSIVRAEGNINQPERTKIHLTSFDLNLLQVDYTQRGLLFPKPDPENHFISRLKASLSSALAIYFPFAGRLVKVDNHEDNTVSFHVDCNNSGVKFVYAIAESVSVSDFLQLDGSVPEIFTLLFPMNGVKSINGISEPLLGLQVTEMKDGVFISFGYNHMVADGASIWSFFRTWSKICFNGQQEKLHQPLVLKGWFLDGIDFPIHIPVSEIEAKTATTSREISTKERLFHFTKKNIYDLKAKVNDEIGSSEQRVSSLQAVSAHMWRSMIRHNGLNSEEVARCIVAVDLRQRLDPPLEKECFGNVVYNAIATTTVGELQDRGLGWAALQISKMLRSLRNEDYRACAEDWVRNVKIPTFGGERRMAGNSIIISGSPRFEVYDNDFGWGRPIATRTGPGNSISGKLVLFRGIEDGSVDVHATLFSDVLVKLLADVEFMENVTIT</sequence>
<dbReference type="InterPro" id="IPR023213">
    <property type="entry name" value="CAT-like_dom_sf"/>
</dbReference>
<protein>
    <recommendedName>
        <fullName evidence="4">Acetyltransferase</fullName>
    </recommendedName>
</protein>
<keyword evidence="3" id="KW-1185">Reference proteome</keyword>
<gene>
    <name evidence="2" type="ORF">MERR_LOCUS6684</name>
</gene>
<dbReference type="Pfam" id="PF02458">
    <property type="entry name" value="Transferase"/>
    <property type="match status" value="1"/>
</dbReference>